<dbReference type="GO" id="GO:0016491">
    <property type="term" value="F:oxidoreductase activity"/>
    <property type="evidence" value="ECO:0007669"/>
    <property type="project" value="InterPro"/>
</dbReference>
<feature type="domain" description="NADPH-dependent FMN reductase-like" evidence="3">
    <location>
        <begin position="3"/>
        <end position="93"/>
    </location>
</feature>
<evidence type="ECO:0000256" key="1">
    <source>
        <dbReference type="ARBA" id="ARBA00022630"/>
    </source>
</evidence>
<accession>A0A4R3KQI7</accession>
<evidence type="ECO:0000313" key="4">
    <source>
        <dbReference type="EMBL" id="TCS87125.1"/>
    </source>
</evidence>
<evidence type="ECO:0000259" key="3">
    <source>
        <dbReference type="Pfam" id="PF03358"/>
    </source>
</evidence>
<dbReference type="Gene3D" id="3.40.50.360">
    <property type="match status" value="1"/>
</dbReference>
<dbReference type="Pfam" id="PF03358">
    <property type="entry name" value="FMN_red"/>
    <property type="match status" value="1"/>
</dbReference>
<evidence type="ECO:0000256" key="2">
    <source>
        <dbReference type="ARBA" id="ARBA00022643"/>
    </source>
</evidence>
<dbReference type="PANTHER" id="PTHR43278">
    <property type="entry name" value="NAD(P)H-DEPENDENT FMN-CONTAINING OXIDOREDUCTASE YWQN-RELATED"/>
    <property type="match status" value="1"/>
</dbReference>
<gene>
    <name evidence="4" type="ORF">EDD65_11283</name>
</gene>
<dbReference type="PANTHER" id="PTHR43278:SF4">
    <property type="entry name" value="NAD(P)H-DEPENDENT FMN-CONTAINING OXIDOREDUCTASE YWQN-RELATED"/>
    <property type="match status" value="1"/>
</dbReference>
<sequence>MRKISLVSFSARKTGNCSLMADYIISKSLNYEVKYISINDLDIHECKNCNYECMSERCIYHNDDAYLYFQSTKEVNRIIWLVPMYCGNPSSLYFKLNERSQDFWMKNESYYNEFLNKLFIIGIGNIDKGNPFRQIFESMYNCSTVSSYSHILILETHKYGLNSIKDSLIANQAVKEQINKFLSL</sequence>
<protein>
    <submittedName>
        <fullName evidence="4">NADPH-dependent FMN reductase</fullName>
    </submittedName>
</protein>
<dbReference type="InterPro" id="IPR051796">
    <property type="entry name" value="ISF_SsuE-like"/>
</dbReference>
<reference evidence="4 5" key="1">
    <citation type="submission" date="2019-03" db="EMBL/GenBank/DDBJ databases">
        <title>Genomic Encyclopedia of Type Strains, Phase IV (KMG-IV): sequencing the most valuable type-strain genomes for metagenomic binning, comparative biology and taxonomic classification.</title>
        <authorList>
            <person name="Goeker M."/>
        </authorList>
    </citation>
    <scope>NUCLEOTIDE SEQUENCE [LARGE SCALE GENOMIC DNA]</scope>
    <source>
        <strain evidence="4 5">DSM 26752</strain>
    </source>
</reference>
<keyword evidence="2" id="KW-0288">FMN</keyword>
<keyword evidence="5" id="KW-1185">Reference proteome</keyword>
<dbReference type="EMBL" id="SMAE01000012">
    <property type="protein sequence ID" value="TCS87125.1"/>
    <property type="molecule type" value="Genomic_DNA"/>
</dbReference>
<evidence type="ECO:0000313" key="5">
    <source>
        <dbReference type="Proteomes" id="UP000294567"/>
    </source>
</evidence>
<dbReference type="AlphaFoldDB" id="A0A4R3KQI7"/>
<dbReference type="RefSeq" id="WP_132029170.1">
    <property type="nucleotide sequence ID" value="NZ_CP068564.1"/>
</dbReference>
<dbReference type="InterPro" id="IPR029039">
    <property type="entry name" value="Flavoprotein-like_sf"/>
</dbReference>
<dbReference type="InterPro" id="IPR005025">
    <property type="entry name" value="FMN_Rdtase-like_dom"/>
</dbReference>
<name>A0A4R3KQI7_9FIRM</name>
<organism evidence="4 5">
    <name type="scientific">Keratinibaculum paraultunense</name>
    <dbReference type="NCBI Taxonomy" id="1278232"/>
    <lineage>
        <taxon>Bacteria</taxon>
        <taxon>Bacillati</taxon>
        <taxon>Bacillota</taxon>
        <taxon>Tissierellia</taxon>
        <taxon>Tissierellales</taxon>
        <taxon>Tepidimicrobiaceae</taxon>
        <taxon>Keratinibaculum</taxon>
    </lineage>
</organism>
<dbReference type="SUPFAM" id="SSF52218">
    <property type="entry name" value="Flavoproteins"/>
    <property type="match status" value="1"/>
</dbReference>
<dbReference type="OrthoDB" id="9805976at2"/>
<keyword evidence="1" id="KW-0285">Flavoprotein</keyword>
<proteinExistence type="predicted"/>
<comment type="caution">
    <text evidence="4">The sequence shown here is derived from an EMBL/GenBank/DDBJ whole genome shotgun (WGS) entry which is preliminary data.</text>
</comment>
<dbReference type="Proteomes" id="UP000294567">
    <property type="component" value="Unassembled WGS sequence"/>
</dbReference>